<dbReference type="NCBIfam" id="TIGR03976">
    <property type="entry name" value="chp_LLNDYxLRE"/>
    <property type="match status" value="1"/>
</dbReference>
<dbReference type="RefSeq" id="WP_089757779.1">
    <property type="nucleotide sequence ID" value="NZ_BKAT01000012.1"/>
</dbReference>
<organism evidence="1 2">
    <name type="scientific">Chitinophaga terrae</name>
    <name type="common">ex Kim and Jung 2007</name>
    <dbReference type="NCBI Taxonomy" id="408074"/>
    <lineage>
        <taxon>Bacteria</taxon>
        <taxon>Pseudomonadati</taxon>
        <taxon>Bacteroidota</taxon>
        <taxon>Chitinophagia</taxon>
        <taxon>Chitinophagales</taxon>
        <taxon>Chitinophagaceae</taxon>
        <taxon>Chitinophaga</taxon>
    </lineage>
</organism>
<keyword evidence="2" id="KW-1185">Reference proteome</keyword>
<dbReference type="EMBL" id="FNRL01000001">
    <property type="protein sequence ID" value="SDZ93690.1"/>
    <property type="molecule type" value="Genomic_DNA"/>
</dbReference>
<name>A0A1H3X357_9BACT</name>
<dbReference type="AlphaFoldDB" id="A0A1H3X357"/>
<dbReference type="OrthoDB" id="1047691at2"/>
<evidence type="ECO:0000313" key="1">
    <source>
        <dbReference type="EMBL" id="SDZ93690.1"/>
    </source>
</evidence>
<evidence type="ECO:0000313" key="2">
    <source>
        <dbReference type="Proteomes" id="UP000199656"/>
    </source>
</evidence>
<protein>
    <submittedName>
        <fullName evidence="1">His-Xaa-Ser system protein HxsD</fullName>
    </submittedName>
</protein>
<sequence length="124" mass="14438">MEVLQSDSLLKISVNAHVYTDVMLAKCFYWYSNNYEVDFRKSGNENFEITLKPLRTSEVIDWTTIIPKIKQDLIDFKLRQHITDETKTIRELIIAKAFIYFDDEDAPVSEISDPVGFTPQSIKV</sequence>
<dbReference type="STRING" id="408074.SAMN05660909_00237"/>
<reference evidence="2" key="1">
    <citation type="submission" date="2016-10" db="EMBL/GenBank/DDBJ databases">
        <authorList>
            <person name="Varghese N."/>
            <person name="Submissions S."/>
        </authorList>
    </citation>
    <scope>NUCLEOTIDE SEQUENCE [LARGE SCALE GENOMIC DNA]</scope>
    <source>
        <strain evidence="2">DSM 23920</strain>
    </source>
</reference>
<gene>
    <name evidence="1" type="ORF">SAMN05660909_00237</name>
</gene>
<proteinExistence type="predicted"/>
<dbReference type="InterPro" id="IPR023974">
    <property type="entry name" value="HxsD"/>
</dbReference>
<accession>A0A1H3X357</accession>
<dbReference type="Proteomes" id="UP000199656">
    <property type="component" value="Unassembled WGS sequence"/>
</dbReference>